<sequence>MKRKIATLLYCYIARLTDQKPGQALVTLLVFTSAATIITAAATTITIINMQGSTKFAQGEEVYQIAQAGADNAILRLLRDPSYSGEENLTIGNGTATITITGSSTKTIISEGYIDNFKHKIEVVGTLSNNVLTITSWKSVN</sequence>
<reference evidence="2 3" key="1">
    <citation type="journal article" date="2016" name="Nat. Commun.">
        <title>Thousands of microbial genomes shed light on interconnected biogeochemical processes in an aquifer system.</title>
        <authorList>
            <person name="Anantharaman K."/>
            <person name="Brown C.T."/>
            <person name="Hug L.A."/>
            <person name="Sharon I."/>
            <person name="Castelle C.J."/>
            <person name="Probst A.J."/>
            <person name="Thomas B.C."/>
            <person name="Singh A."/>
            <person name="Wilkins M.J."/>
            <person name="Karaoz U."/>
            <person name="Brodie E.L."/>
            <person name="Williams K.H."/>
            <person name="Hubbard S.S."/>
            <person name="Banfield J.F."/>
        </authorList>
    </citation>
    <scope>NUCLEOTIDE SEQUENCE [LARGE SCALE GENOMIC DNA]</scope>
</reference>
<evidence type="ECO:0008006" key="4">
    <source>
        <dbReference type="Google" id="ProtNLM"/>
    </source>
</evidence>
<dbReference type="EMBL" id="MFAT01000018">
    <property type="protein sequence ID" value="OGD86747.1"/>
    <property type="molecule type" value="Genomic_DNA"/>
</dbReference>
<protein>
    <recommendedName>
        <fullName evidence="4">Type 4 fimbrial biogenesis protein PilX N-terminal domain-containing protein</fullName>
    </recommendedName>
</protein>
<proteinExistence type="predicted"/>
<dbReference type="Proteomes" id="UP000176317">
    <property type="component" value="Unassembled WGS sequence"/>
</dbReference>
<keyword evidence="1" id="KW-0812">Transmembrane</keyword>
<gene>
    <name evidence="2" type="ORF">A2164_01590</name>
</gene>
<dbReference type="AlphaFoldDB" id="A0A1F5G4H1"/>
<keyword evidence="1" id="KW-1133">Transmembrane helix</keyword>
<keyword evidence="1" id="KW-0472">Membrane</keyword>
<evidence type="ECO:0000313" key="2">
    <source>
        <dbReference type="EMBL" id="OGD86747.1"/>
    </source>
</evidence>
<evidence type="ECO:0000256" key="1">
    <source>
        <dbReference type="SAM" id="Phobius"/>
    </source>
</evidence>
<organism evidence="2 3">
    <name type="scientific">Candidatus Curtissbacteria bacterium RBG_13_35_7</name>
    <dbReference type="NCBI Taxonomy" id="1797705"/>
    <lineage>
        <taxon>Bacteria</taxon>
        <taxon>Candidatus Curtissiibacteriota</taxon>
    </lineage>
</organism>
<name>A0A1F5G4H1_9BACT</name>
<evidence type="ECO:0000313" key="3">
    <source>
        <dbReference type="Proteomes" id="UP000176317"/>
    </source>
</evidence>
<comment type="caution">
    <text evidence="2">The sequence shown here is derived from an EMBL/GenBank/DDBJ whole genome shotgun (WGS) entry which is preliminary data.</text>
</comment>
<feature type="transmembrane region" description="Helical" evidence="1">
    <location>
        <begin position="24"/>
        <end position="48"/>
    </location>
</feature>
<accession>A0A1F5G4H1</accession>